<evidence type="ECO:0000313" key="1">
    <source>
        <dbReference type="EMBL" id="MFD2706731.1"/>
    </source>
</evidence>
<dbReference type="EMBL" id="JBHUML010000005">
    <property type="protein sequence ID" value="MFD2706731.1"/>
    <property type="molecule type" value="Genomic_DNA"/>
</dbReference>
<dbReference type="RefSeq" id="WP_380714031.1">
    <property type="nucleotide sequence ID" value="NZ_JBHUML010000005.1"/>
</dbReference>
<proteinExistence type="predicted"/>
<evidence type="ECO:0000313" key="2">
    <source>
        <dbReference type="Proteomes" id="UP001597520"/>
    </source>
</evidence>
<accession>A0ABW5T3Y6</accession>
<dbReference type="Proteomes" id="UP001597520">
    <property type="component" value="Unassembled WGS sequence"/>
</dbReference>
<keyword evidence="2" id="KW-1185">Reference proteome</keyword>
<sequence>MMRKPEGDKVMEIMVSYEKEGLDKGLEQGLEQGKEMNKIETATAMLKKDMDVPLIAEITGLPPEDILRLKEK</sequence>
<reference evidence="2" key="1">
    <citation type="journal article" date="2019" name="Int. J. Syst. Evol. Microbiol.">
        <title>The Global Catalogue of Microorganisms (GCM) 10K type strain sequencing project: providing services to taxonomists for standard genome sequencing and annotation.</title>
        <authorList>
            <consortium name="The Broad Institute Genomics Platform"/>
            <consortium name="The Broad Institute Genome Sequencing Center for Infectious Disease"/>
            <person name="Wu L."/>
            <person name="Ma J."/>
        </authorList>
    </citation>
    <scope>NUCLEOTIDE SEQUENCE [LARGE SCALE GENOMIC DNA]</scope>
    <source>
        <strain evidence="2">KCTC 33792</strain>
    </source>
</reference>
<protein>
    <submittedName>
        <fullName evidence="1">Transposase</fullName>
    </submittedName>
</protein>
<name>A0ABW5T3Y6_9BACI</name>
<organism evidence="1 2">
    <name type="scientific">Salibacterium lacus</name>
    <dbReference type="NCBI Taxonomy" id="1898109"/>
    <lineage>
        <taxon>Bacteria</taxon>
        <taxon>Bacillati</taxon>
        <taxon>Bacillota</taxon>
        <taxon>Bacilli</taxon>
        <taxon>Bacillales</taxon>
        <taxon>Bacillaceae</taxon>
    </lineage>
</organism>
<gene>
    <name evidence="1" type="ORF">ACFSUB_14790</name>
</gene>
<comment type="caution">
    <text evidence="1">The sequence shown here is derived from an EMBL/GenBank/DDBJ whole genome shotgun (WGS) entry which is preliminary data.</text>
</comment>